<dbReference type="Proteomes" id="UP001334732">
    <property type="component" value="Chromosome"/>
</dbReference>
<evidence type="ECO:0000256" key="1">
    <source>
        <dbReference type="SAM" id="MobiDB-lite"/>
    </source>
</evidence>
<keyword evidence="3" id="KW-1185">Reference proteome</keyword>
<evidence type="ECO:0000313" key="3">
    <source>
        <dbReference type="Proteomes" id="UP001334732"/>
    </source>
</evidence>
<organism evidence="2 3">
    <name type="scientific">Thiobacillus sedimenti</name>
    <dbReference type="NCBI Taxonomy" id="3110231"/>
    <lineage>
        <taxon>Bacteria</taxon>
        <taxon>Pseudomonadati</taxon>
        <taxon>Pseudomonadota</taxon>
        <taxon>Betaproteobacteria</taxon>
        <taxon>Nitrosomonadales</taxon>
        <taxon>Thiobacillaceae</taxon>
        <taxon>Thiobacillus</taxon>
    </lineage>
</organism>
<evidence type="ECO:0008006" key="4">
    <source>
        <dbReference type="Google" id="ProtNLM"/>
    </source>
</evidence>
<dbReference type="EMBL" id="CP141769">
    <property type="protein sequence ID" value="WRS38246.1"/>
    <property type="molecule type" value="Genomic_DNA"/>
</dbReference>
<sequence length="129" mass="14034">MSETREKGQADKGPFDVSRKIPLVPVATEKLQDAVRQLTALDSILDAHIDRRGHLRISYAASHLDIRDIETLLDKAGISHASGSWWRLKSAWYRFLDGNARANAHSQGGACCNRPPAASGSSRDAGKIG</sequence>
<dbReference type="RefSeq" id="WP_324778809.1">
    <property type="nucleotide sequence ID" value="NZ_CP141769.1"/>
</dbReference>
<accession>A0ABZ1CH67</accession>
<evidence type="ECO:0000313" key="2">
    <source>
        <dbReference type="EMBL" id="WRS38246.1"/>
    </source>
</evidence>
<proteinExistence type="predicted"/>
<feature type="region of interest" description="Disordered" evidence="1">
    <location>
        <begin position="104"/>
        <end position="129"/>
    </location>
</feature>
<protein>
    <recommendedName>
        <fullName evidence="4">Cation transporter</fullName>
    </recommendedName>
</protein>
<reference evidence="2 3" key="1">
    <citation type="submission" date="2023-12" db="EMBL/GenBank/DDBJ databases">
        <title>Thiobacillus sedimentum sp. nov., a chemolithoautotrophic sulfur-oxidizing bacterium isolated from freshwater sediment.</title>
        <authorList>
            <person name="Luo J."/>
            <person name="Dai C."/>
        </authorList>
    </citation>
    <scope>NUCLEOTIDE SEQUENCE [LARGE SCALE GENOMIC DNA]</scope>
    <source>
        <strain evidence="2 3">SCUT-2</strain>
    </source>
</reference>
<gene>
    <name evidence="2" type="ORF">VA613_09500</name>
</gene>
<name>A0ABZ1CH67_9PROT</name>